<keyword evidence="6" id="KW-0963">Cytoplasm</keyword>
<dbReference type="Pfam" id="PF00130">
    <property type="entry name" value="C1_1"/>
    <property type="match status" value="2"/>
</dbReference>
<keyword evidence="14" id="KW-0418">Kinase</keyword>
<evidence type="ECO:0000256" key="14">
    <source>
        <dbReference type="ARBA" id="ARBA00022777"/>
    </source>
</evidence>
<keyword evidence="7" id="KW-0723">Serine/threonine-protein kinase</keyword>
<evidence type="ECO:0000256" key="17">
    <source>
        <dbReference type="ARBA" id="ARBA00022842"/>
    </source>
</evidence>
<dbReference type="CDD" id="cd20839">
    <property type="entry name" value="C1_PKD1_rpt1"/>
    <property type="match status" value="1"/>
</dbReference>
<keyword evidence="11" id="KW-0677">Repeat</keyword>
<dbReference type="InterPro" id="IPR001849">
    <property type="entry name" value="PH_domain"/>
</dbReference>
<protein>
    <recommendedName>
        <fullName evidence="5">protein kinase C</fullName>
        <ecNumber evidence="5">2.7.11.13</ecNumber>
    </recommendedName>
</protein>
<dbReference type="SMART" id="SM00109">
    <property type="entry name" value="C1"/>
    <property type="match status" value="2"/>
</dbReference>
<dbReference type="GO" id="GO:0004697">
    <property type="term" value="F:diacylglycerol-dependent serine/threonine kinase activity"/>
    <property type="evidence" value="ECO:0007669"/>
    <property type="project" value="UniProtKB-EC"/>
</dbReference>
<dbReference type="Gene3D" id="1.10.510.10">
    <property type="entry name" value="Transferase(Phosphotransferase) domain 1"/>
    <property type="match status" value="1"/>
</dbReference>
<evidence type="ECO:0000256" key="6">
    <source>
        <dbReference type="ARBA" id="ARBA00022490"/>
    </source>
</evidence>
<dbReference type="InterPro" id="IPR011009">
    <property type="entry name" value="Kinase-like_dom_sf"/>
</dbReference>
<dbReference type="AlphaFoldDB" id="A0A8C3UQR3"/>
<dbReference type="Gene3D" id="2.30.29.30">
    <property type="entry name" value="Pleckstrin-homology domain (PH domain)/Phosphotyrosine-binding domain (PTB)"/>
    <property type="match status" value="1"/>
</dbReference>
<dbReference type="PROSITE" id="PS50011">
    <property type="entry name" value="PROTEIN_KINASE_DOM"/>
    <property type="match status" value="1"/>
</dbReference>
<dbReference type="SUPFAM" id="SSF57889">
    <property type="entry name" value="Cysteine-rich domain"/>
    <property type="match status" value="2"/>
</dbReference>
<evidence type="ECO:0000256" key="15">
    <source>
        <dbReference type="ARBA" id="ARBA00022833"/>
    </source>
</evidence>
<dbReference type="FunFam" id="3.30.60.20:FF:000007">
    <property type="entry name" value="Serine/threonine-protein kinase"/>
    <property type="match status" value="1"/>
</dbReference>
<dbReference type="Pfam" id="PF00069">
    <property type="entry name" value="Pkinase"/>
    <property type="match status" value="1"/>
</dbReference>
<dbReference type="FunFam" id="2.30.29.30:FF:000056">
    <property type="entry name" value="Serine/threonine-protein kinase"/>
    <property type="match status" value="1"/>
</dbReference>
<dbReference type="InterPro" id="IPR020454">
    <property type="entry name" value="DAG/PE-bd"/>
</dbReference>
<evidence type="ECO:0000259" key="24">
    <source>
        <dbReference type="PROSITE" id="PS50011"/>
    </source>
</evidence>
<dbReference type="InterPro" id="IPR000719">
    <property type="entry name" value="Prot_kinase_dom"/>
</dbReference>
<dbReference type="PIRSF" id="PIRSF000552">
    <property type="entry name" value="PKC_mu_nu_D2"/>
    <property type="match status" value="1"/>
</dbReference>
<gene>
    <name evidence="26" type="primary">PRKD1</name>
</gene>
<name>A0A8C3UQR3_CATUS</name>
<sequence>MYDKILLFRHDPTSENILQLVKSAADIQEGDLVEVVLSASATFEDFQIRPHALFVHSYRAPAFCDHCGEMLWGLVRQGLKCEGCGLNYHKRCAFKIPNNCSGVRKRRLSNVSLTGLSTIRTVSAEPSPSVTDERSNSQSYIGRPIQLDKILLSKVKVPHTFVIHSYTRPTVCQYCKKLLKGLFRQGLQCKDCRFNCHKRCAPKVPNNCLGEVAINGDLLSPGAESDVVMEEGSDDNDSERNSGFIDDMEESMAHDSEILFFFLSKVIFFLKAFNDLFLSPSTSNNIPLMRVVQSVKHTKRRSSTVMKEGWMVHYTSKDTLRKRHYWRLDSKCITLFQNDTGSKYYKEIPLSEILSLEPAKTFTLLPQGANPHCFEISTANIVYYVGENIDNLSSVPLNNSVICSGVGIDVARMWEMAIQHALMPVIPKGASTGSGPSLHRDISISISVSNCQVQENVDISTVYQIFPDEVLGSGQFGIVYGGKHRKTGRDVAIKIIDKLRFPTKQESQLRNEVAILQNLHHPGVVNLECMFETPERVFVVMEKLHGDMLEMILSSEKGRLPERITKFLISQILVALRHLHFKNIVHCDLKPENVLLASADPFPQVKLCDFGFARIIGEKSFRRSVVGTPAYLAPEVLRNKGYNRSLDMWSVGVIIYVSLSGTFPFNEDEDIHDQIQNAAFMYPPNPWKEISLEAIDLINNLLQVKMRKRYSVDKTLSHPWLQDYQTWLDLRELECKMGERYITHESDDSRWEQYSEEHGLQYPAHLIKPNQTDFVQSVLKHTEGVGKLRMH</sequence>
<comment type="catalytic activity">
    <reaction evidence="19">
        <text>L-threonyl-[protein] + ATP = O-phospho-L-threonyl-[protein] + ADP + H(+)</text>
        <dbReference type="Rhea" id="RHEA:46608"/>
        <dbReference type="Rhea" id="RHEA-COMP:11060"/>
        <dbReference type="Rhea" id="RHEA-COMP:11605"/>
        <dbReference type="ChEBI" id="CHEBI:15378"/>
        <dbReference type="ChEBI" id="CHEBI:30013"/>
        <dbReference type="ChEBI" id="CHEBI:30616"/>
        <dbReference type="ChEBI" id="CHEBI:61977"/>
        <dbReference type="ChEBI" id="CHEBI:456216"/>
        <dbReference type="EC" id="2.7.11.13"/>
    </reaction>
</comment>
<dbReference type="FunFam" id="1.10.510.10:FF:000151">
    <property type="entry name" value="Serine/threonine-protein kinase"/>
    <property type="match status" value="1"/>
</dbReference>
<feature type="domain" description="PH" evidence="23">
    <location>
        <begin position="304"/>
        <end position="423"/>
    </location>
</feature>
<feature type="active site" description="Proton acceptor" evidence="20">
    <location>
        <position position="588"/>
    </location>
</feature>
<dbReference type="FunFam" id="3.30.200.20:FF:000137">
    <property type="entry name" value="Serine/threonine-protein kinase"/>
    <property type="match status" value="1"/>
</dbReference>
<dbReference type="PANTHER" id="PTHR22968:SF9">
    <property type="entry name" value="SERINE_THREONINE-PROTEIN KINASE D1"/>
    <property type="match status" value="1"/>
</dbReference>
<comment type="similarity">
    <text evidence="4">Belongs to the protein kinase superfamily. CAMK Ser/Thr protein kinase family. PKD subfamily.</text>
</comment>
<dbReference type="InterPro" id="IPR046349">
    <property type="entry name" value="C1-like_sf"/>
</dbReference>
<evidence type="ECO:0000256" key="18">
    <source>
        <dbReference type="ARBA" id="ARBA00023136"/>
    </source>
</evidence>
<dbReference type="InterPro" id="IPR057764">
    <property type="entry name" value="Ubiquitin_PRKD1-3_N"/>
</dbReference>
<evidence type="ECO:0000256" key="8">
    <source>
        <dbReference type="ARBA" id="ARBA00022553"/>
    </source>
</evidence>
<dbReference type="InterPro" id="IPR008271">
    <property type="entry name" value="Ser/Thr_kinase_AS"/>
</dbReference>
<keyword evidence="9" id="KW-0808">Transferase</keyword>
<evidence type="ECO:0000256" key="4">
    <source>
        <dbReference type="ARBA" id="ARBA00008582"/>
    </source>
</evidence>
<dbReference type="InterPro" id="IPR015727">
    <property type="entry name" value="Protein_Kinase_C_mu-related"/>
</dbReference>
<dbReference type="PROSITE" id="PS50081">
    <property type="entry name" value="ZF_DAG_PE_2"/>
    <property type="match status" value="2"/>
</dbReference>
<dbReference type="SMART" id="SM00233">
    <property type="entry name" value="PH"/>
    <property type="match status" value="1"/>
</dbReference>
<dbReference type="FunFam" id="3.30.60.20:FF:000019">
    <property type="entry name" value="Serine/threonine-protein kinase"/>
    <property type="match status" value="1"/>
</dbReference>
<evidence type="ECO:0000256" key="2">
    <source>
        <dbReference type="ARBA" id="ARBA00004370"/>
    </source>
</evidence>
<dbReference type="PROSITE" id="PS50003">
    <property type="entry name" value="PH_DOMAIN"/>
    <property type="match status" value="1"/>
</dbReference>
<dbReference type="GO" id="GO:0016020">
    <property type="term" value="C:membrane"/>
    <property type="evidence" value="ECO:0007669"/>
    <property type="project" value="UniProtKB-SubCell"/>
</dbReference>
<reference evidence="26" key="1">
    <citation type="submission" date="2020-10" db="EMBL/GenBank/DDBJ databases">
        <title>Catharus ustulatus (Swainson's thrush) genome, bCatUst1, primary haplotype v2.</title>
        <authorList>
            <person name="Delmore K."/>
            <person name="Vafadar M."/>
            <person name="Formenti G."/>
            <person name="Chow W."/>
            <person name="Pelan S."/>
            <person name="Howe K."/>
            <person name="Rhie A."/>
            <person name="Mountcastle J."/>
            <person name="Haase B."/>
            <person name="Fedrigo O."/>
            <person name="Jarvis E.D."/>
        </authorList>
    </citation>
    <scope>NUCLEOTIDE SEQUENCE [LARGE SCALE GENOMIC DNA]</scope>
</reference>
<evidence type="ECO:0000313" key="27">
    <source>
        <dbReference type="Proteomes" id="UP000694563"/>
    </source>
</evidence>
<dbReference type="Pfam" id="PF25525">
    <property type="entry name" value="Ubiquitin_PRKD1_N"/>
    <property type="match status" value="1"/>
</dbReference>
<dbReference type="GO" id="GO:0007200">
    <property type="term" value="P:phospholipase C-activating G protein-coupled receptor signaling pathway"/>
    <property type="evidence" value="ECO:0007669"/>
    <property type="project" value="TreeGrafter"/>
</dbReference>
<dbReference type="InterPro" id="IPR017441">
    <property type="entry name" value="Protein_kinase_ATP_BS"/>
</dbReference>
<dbReference type="SUPFAM" id="SSF56112">
    <property type="entry name" value="Protein kinase-like (PK-like)"/>
    <property type="match status" value="1"/>
</dbReference>
<feature type="domain" description="Phorbol-ester/DAG-type" evidence="25">
    <location>
        <begin position="50"/>
        <end position="100"/>
    </location>
</feature>
<keyword evidence="17" id="KW-0460">Magnesium</keyword>
<evidence type="ECO:0000256" key="16">
    <source>
        <dbReference type="ARBA" id="ARBA00022840"/>
    </source>
</evidence>
<dbReference type="Gene3D" id="3.30.60.20">
    <property type="match status" value="2"/>
</dbReference>
<dbReference type="GO" id="GO:0008270">
    <property type="term" value="F:zinc ion binding"/>
    <property type="evidence" value="ECO:0007669"/>
    <property type="project" value="UniProtKB-KW"/>
</dbReference>
<evidence type="ECO:0000256" key="20">
    <source>
        <dbReference type="PIRSR" id="PIRSR000552-1"/>
    </source>
</evidence>
<dbReference type="PROSITE" id="PS00107">
    <property type="entry name" value="PROTEIN_KINASE_ATP"/>
    <property type="match status" value="1"/>
</dbReference>
<keyword evidence="16 21" id="KW-0067">ATP-binding</keyword>
<keyword evidence="27" id="KW-1185">Reference proteome</keyword>
<evidence type="ECO:0000256" key="19">
    <source>
        <dbReference type="ARBA" id="ARBA00047272"/>
    </source>
</evidence>
<dbReference type="PRINTS" id="PR00008">
    <property type="entry name" value="DAGPEDOMAIN"/>
</dbReference>
<feature type="binding site" evidence="21">
    <location>
        <begin position="471"/>
        <end position="479"/>
    </location>
    <ligand>
        <name>ATP</name>
        <dbReference type="ChEBI" id="CHEBI:30616"/>
    </ligand>
</feature>
<keyword evidence="10" id="KW-0479">Metal-binding</keyword>
<dbReference type="GO" id="GO:0005524">
    <property type="term" value="F:ATP binding"/>
    <property type="evidence" value="ECO:0007669"/>
    <property type="project" value="UniProtKB-UniRule"/>
</dbReference>
<dbReference type="GO" id="GO:0005829">
    <property type="term" value="C:cytosol"/>
    <property type="evidence" value="ECO:0007669"/>
    <property type="project" value="TreeGrafter"/>
</dbReference>
<keyword evidence="15" id="KW-0862">Zinc</keyword>
<proteinExistence type="inferred from homology"/>
<evidence type="ECO:0000259" key="25">
    <source>
        <dbReference type="PROSITE" id="PS50081"/>
    </source>
</evidence>
<evidence type="ECO:0000256" key="10">
    <source>
        <dbReference type="ARBA" id="ARBA00022723"/>
    </source>
</evidence>
<keyword evidence="8" id="KW-0597">Phosphoprotein</keyword>
<keyword evidence="12 21" id="KW-0547">Nucleotide-binding</keyword>
<dbReference type="PROSITE" id="PS00479">
    <property type="entry name" value="ZF_DAG_PE_1"/>
    <property type="match status" value="2"/>
</dbReference>
<dbReference type="InterPro" id="IPR002219">
    <property type="entry name" value="PKC_DAG/PE"/>
</dbReference>
<organism evidence="26 27">
    <name type="scientific">Catharus ustulatus</name>
    <name type="common">Russet-backed thrush</name>
    <name type="synonym">Hylocichla ustulatus</name>
    <dbReference type="NCBI Taxonomy" id="91951"/>
    <lineage>
        <taxon>Eukaryota</taxon>
        <taxon>Metazoa</taxon>
        <taxon>Chordata</taxon>
        <taxon>Craniata</taxon>
        <taxon>Vertebrata</taxon>
        <taxon>Euteleostomi</taxon>
        <taxon>Archelosauria</taxon>
        <taxon>Archosauria</taxon>
        <taxon>Dinosauria</taxon>
        <taxon>Saurischia</taxon>
        <taxon>Theropoda</taxon>
        <taxon>Coelurosauria</taxon>
        <taxon>Aves</taxon>
        <taxon>Neognathae</taxon>
        <taxon>Neoaves</taxon>
        <taxon>Telluraves</taxon>
        <taxon>Australaves</taxon>
        <taxon>Passeriformes</taxon>
        <taxon>Turdidae</taxon>
        <taxon>Catharus</taxon>
    </lineage>
</organism>
<evidence type="ECO:0000256" key="3">
    <source>
        <dbReference type="ARBA" id="ARBA00004496"/>
    </source>
</evidence>
<keyword evidence="13" id="KW-0863">Zinc-finger</keyword>
<accession>A0A8C3UQR3</accession>
<dbReference type="CDD" id="cd14082">
    <property type="entry name" value="STKc_PKD"/>
    <property type="match status" value="1"/>
</dbReference>
<evidence type="ECO:0000256" key="21">
    <source>
        <dbReference type="PIRSR" id="PIRSR000552-2"/>
    </source>
</evidence>
<dbReference type="GO" id="GO:0035556">
    <property type="term" value="P:intracellular signal transduction"/>
    <property type="evidence" value="ECO:0007669"/>
    <property type="project" value="TreeGrafter"/>
</dbReference>
<reference evidence="26" key="3">
    <citation type="submission" date="2025-09" db="UniProtKB">
        <authorList>
            <consortium name="Ensembl"/>
        </authorList>
    </citation>
    <scope>IDENTIFICATION</scope>
</reference>
<evidence type="ECO:0000256" key="7">
    <source>
        <dbReference type="ARBA" id="ARBA00022527"/>
    </source>
</evidence>
<dbReference type="PROSITE" id="PS00108">
    <property type="entry name" value="PROTEIN_KINASE_ST"/>
    <property type="match status" value="1"/>
</dbReference>
<evidence type="ECO:0000256" key="1">
    <source>
        <dbReference type="ARBA" id="ARBA00001946"/>
    </source>
</evidence>
<keyword evidence="18" id="KW-0472">Membrane</keyword>
<evidence type="ECO:0000256" key="13">
    <source>
        <dbReference type="ARBA" id="ARBA00022771"/>
    </source>
</evidence>
<evidence type="ECO:0000313" key="26">
    <source>
        <dbReference type="Ensembl" id="ENSCUSP00005017040.1"/>
    </source>
</evidence>
<evidence type="ECO:0000256" key="9">
    <source>
        <dbReference type="ARBA" id="ARBA00022679"/>
    </source>
</evidence>
<dbReference type="Proteomes" id="UP000694563">
    <property type="component" value="Chromosome 6"/>
</dbReference>
<evidence type="ECO:0000256" key="5">
    <source>
        <dbReference type="ARBA" id="ARBA00012429"/>
    </source>
</evidence>
<dbReference type="Ensembl" id="ENSCUST00005017689.1">
    <property type="protein sequence ID" value="ENSCUSP00005017040.1"/>
    <property type="gene ID" value="ENSCUSG00005010414.1"/>
</dbReference>
<feature type="domain" description="Protein kinase" evidence="24">
    <location>
        <begin position="465"/>
        <end position="721"/>
    </location>
</feature>
<feature type="domain" description="Phorbol-ester/DAG-type" evidence="25">
    <location>
        <begin position="158"/>
        <end position="208"/>
    </location>
</feature>
<reference evidence="26" key="2">
    <citation type="submission" date="2025-08" db="UniProtKB">
        <authorList>
            <consortium name="Ensembl"/>
        </authorList>
    </citation>
    <scope>IDENTIFICATION</scope>
</reference>
<evidence type="ECO:0000256" key="22">
    <source>
        <dbReference type="PROSITE-ProRule" id="PRU10141"/>
    </source>
</evidence>
<dbReference type="InterPro" id="IPR011993">
    <property type="entry name" value="PH-like_dom_sf"/>
</dbReference>
<dbReference type="EC" id="2.7.11.13" evidence="5"/>
<feature type="binding site" evidence="21 22">
    <location>
        <position position="494"/>
    </location>
    <ligand>
        <name>ATP</name>
        <dbReference type="ChEBI" id="CHEBI:30616"/>
    </ligand>
</feature>
<dbReference type="PANTHER" id="PTHR22968">
    <property type="entry name" value="PROTEIN KINASE C, MU"/>
    <property type="match status" value="1"/>
</dbReference>
<comment type="cofactor">
    <cofactor evidence="1">
        <name>Mg(2+)</name>
        <dbReference type="ChEBI" id="CHEBI:18420"/>
    </cofactor>
</comment>
<evidence type="ECO:0000259" key="23">
    <source>
        <dbReference type="PROSITE" id="PS50003"/>
    </source>
</evidence>
<evidence type="ECO:0000256" key="12">
    <source>
        <dbReference type="ARBA" id="ARBA00022741"/>
    </source>
</evidence>
<dbReference type="Pfam" id="PF00169">
    <property type="entry name" value="PH"/>
    <property type="match status" value="1"/>
</dbReference>
<dbReference type="CDD" id="cd01239">
    <property type="entry name" value="PH_PKD"/>
    <property type="match status" value="1"/>
</dbReference>
<comment type="subcellular location">
    <subcellularLocation>
        <location evidence="3">Cytoplasm</location>
    </subcellularLocation>
    <subcellularLocation>
        <location evidence="2">Membrane</location>
    </subcellularLocation>
</comment>
<evidence type="ECO:0000256" key="11">
    <source>
        <dbReference type="ARBA" id="ARBA00022737"/>
    </source>
</evidence>
<dbReference type="SMART" id="SM00220">
    <property type="entry name" value="S_TKc"/>
    <property type="match status" value="1"/>
</dbReference>
<dbReference type="SUPFAM" id="SSF50729">
    <property type="entry name" value="PH domain-like"/>
    <property type="match status" value="1"/>
</dbReference>